<dbReference type="InterPro" id="IPR017517">
    <property type="entry name" value="Maleyloyr_isom"/>
</dbReference>
<dbReference type="Pfam" id="PF11716">
    <property type="entry name" value="MDMPI_N"/>
    <property type="match status" value="1"/>
</dbReference>
<evidence type="ECO:0000259" key="1">
    <source>
        <dbReference type="Pfam" id="PF11716"/>
    </source>
</evidence>
<name>A0A366E210_9NOCA</name>
<dbReference type="NCBIfam" id="TIGR03086">
    <property type="entry name" value="TIGR03086 family metal-binding protein"/>
    <property type="match status" value="1"/>
</dbReference>
<evidence type="ECO:0000313" key="3">
    <source>
        <dbReference type="Proteomes" id="UP000252586"/>
    </source>
</evidence>
<accession>A0A366E210</accession>
<dbReference type="SUPFAM" id="SSF109854">
    <property type="entry name" value="DinB/YfiT-like putative metalloenzymes"/>
    <property type="match status" value="1"/>
</dbReference>
<sequence length="195" mass="20242">MTQHTWPLLDAAHDALRTTVAGVRADQWAAPTPCSEWNVTQVVQHSAGDQLGFAAFLTGGPGPEEDPFAPSGTLSGDPVALVEKAVSAAADAFGTVSPDATEIPVPVPPNSMPPALGVAACALDAAVHAWDIALATGQPSPLTPEMSRELLDAARQFVEPLRAYGVYAPADEVAPNEDPTTALLRYLGRNPAWSA</sequence>
<organism evidence="2 3">
    <name type="scientific">Nocardia puris</name>
    <dbReference type="NCBI Taxonomy" id="208602"/>
    <lineage>
        <taxon>Bacteria</taxon>
        <taxon>Bacillati</taxon>
        <taxon>Actinomycetota</taxon>
        <taxon>Actinomycetes</taxon>
        <taxon>Mycobacteriales</taxon>
        <taxon>Nocardiaceae</taxon>
        <taxon>Nocardia</taxon>
    </lineage>
</organism>
<reference evidence="2 3" key="1">
    <citation type="submission" date="2018-06" db="EMBL/GenBank/DDBJ databases">
        <title>Genomic Encyclopedia of Type Strains, Phase IV (KMG-IV): sequencing the most valuable type-strain genomes for metagenomic binning, comparative biology and taxonomic classification.</title>
        <authorList>
            <person name="Goeker M."/>
        </authorList>
    </citation>
    <scope>NUCLEOTIDE SEQUENCE [LARGE SCALE GENOMIC DNA]</scope>
    <source>
        <strain evidence="2 3">DSM 44599</strain>
    </source>
</reference>
<dbReference type="GO" id="GO:0046872">
    <property type="term" value="F:metal ion binding"/>
    <property type="evidence" value="ECO:0007669"/>
    <property type="project" value="InterPro"/>
</dbReference>
<proteinExistence type="predicted"/>
<dbReference type="AlphaFoldDB" id="A0A366E210"/>
<dbReference type="Proteomes" id="UP000252586">
    <property type="component" value="Unassembled WGS sequence"/>
</dbReference>
<dbReference type="InterPro" id="IPR034660">
    <property type="entry name" value="DinB/YfiT-like"/>
</dbReference>
<protein>
    <submittedName>
        <fullName evidence="2">Uncharacterized protein (TIGR03086 family)</fullName>
    </submittedName>
</protein>
<dbReference type="Gene3D" id="1.20.120.450">
    <property type="entry name" value="dinb family like domain"/>
    <property type="match status" value="1"/>
</dbReference>
<dbReference type="NCBIfam" id="TIGR03083">
    <property type="entry name" value="maleylpyruvate isomerase family mycothiol-dependent enzyme"/>
    <property type="match status" value="1"/>
</dbReference>
<gene>
    <name evidence="2" type="ORF">DFR74_101421</name>
</gene>
<dbReference type="RefSeq" id="WP_067504392.1">
    <property type="nucleotide sequence ID" value="NZ_CP107943.1"/>
</dbReference>
<keyword evidence="3" id="KW-1185">Reference proteome</keyword>
<dbReference type="EMBL" id="QNRE01000001">
    <property type="protein sequence ID" value="RBO96406.1"/>
    <property type="molecule type" value="Genomic_DNA"/>
</dbReference>
<dbReference type="STRING" id="1210090.GCA_001613185_01136"/>
<dbReference type="InterPro" id="IPR024344">
    <property type="entry name" value="MDMPI_metal-binding"/>
</dbReference>
<feature type="domain" description="Mycothiol-dependent maleylpyruvate isomerase metal-binding" evidence="1">
    <location>
        <begin position="9"/>
        <end position="133"/>
    </location>
</feature>
<comment type="caution">
    <text evidence="2">The sequence shown here is derived from an EMBL/GenBank/DDBJ whole genome shotgun (WGS) entry which is preliminary data.</text>
</comment>
<dbReference type="OrthoDB" id="5185819at2"/>
<dbReference type="InterPro" id="IPR017520">
    <property type="entry name" value="CHP03086"/>
</dbReference>
<evidence type="ECO:0000313" key="2">
    <source>
        <dbReference type="EMBL" id="RBO96406.1"/>
    </source>
</evidence>